<feature type="compositionally biased region" description="Basic and acidic residues" evidence="1">
    <location>
        <begin position="461"/>
        <end position="472"/>
    </location>
</feature>
<dbReference type="PANTHER" id="PTHR21696:SF2">
    <property type="entry name" value="PROTEIN UNC-79 HOMOLOG"/>
    <property type="match status" value="1"/>
</dbReference>
<keyword evidence="3" id="KW-1185">Reference proteome</keyword>
<feature type="compositionally biased region" description="Polar residues" evidence="1">
    <location>
        <begin position="1529"/>
        <end position="1542"/>
    </location>
</feature>
<feature type="region of interest" description="Disordered" evidence="1">
    <location>
        <begin position="890"/>
        <end position="915"/>
    </location>
</feature>
<feature type="compositionally biased region" description="Basic and acidic residues" evidence="1">
    <location>
        <begin position="1774"/>
        <end position="1788"/>
    </location>
</feature>
<organism evidence="2 3">
    <name type="scientific">Catharus ustulatus</name>
    <name type="common">Russet-backed thrush</name>
    <name type="synonym">Hylocichla ustulatus</name>
    <dbReference type="NCBI Taxonomy" id="91951"/>
    <lineage>
        <taxon>Eukaryota</taxon>
        <taxon>Metazoa</taxon>
        <taxon>Chordata</taxon>
        <taxon>Craniata</taxon>
        <taxon>Vertebrata</taxon>
        <taxon>Euteleostomi</taxon>
        <taxon>Archelosauria</taxon>
        <taxon>Archosauria</taxon>
        <taxon>Dinosauria</taxon>
        <taxon>Saurischia</taxon>
        <taxon>Theropoda</taxon>
        <taxon>Coelurosauria</taxon>
        <taxon>Aves</taxon>
        <taxon>Neognathae</taxon>
        <taxon>Neoaves</taxon>
        <taxon>Telluraves</taxon>
        <taxon>Australaves</taxon>
        <taxon>Passeriformes</taxon>
        <taxon>Turdidae</taxon>
        <taxon>Catharus</taxon>
    </lineage>
</organism>
<dbReference type="PANTHER" id="PTHR21696">
    <property type="entry name" value="PROTEIN UNC-79 HOMOLOG"/>
    <property type="match status" value="1"/>
</dbReference>
<reference evidence="2" key="3">
    <citation type="submission" date="2025-09" db="UniProtKB">
        <authorList>
            <consortium name="Ensembl"/>
        </authorList>
    </citation>
    <scope>IDENTIFICATION</scope>
</reference>
<evidence type="ECO:0000313" key="3">
    <source>
        <dbReference type="Proteomes" id="UP000694563"/>
    </source>
</evidence>
<dbReference type="InterPro" id="IPR024855">
    <property type="entry name" value="UNC79"/>
</dbReference>
<evidence type="ECO:0000313" key="2">
    <source>
        <dbReference type="Ensembl" id="ENSCUSP00005020375.1"/>
    </source>
</evidence>
<feature type="region of interest" description="Disordered" evidence="1">
    <location>
        <begin position="1578"/>
        <end position="1655"/>
    </location>
</feature>
<proteinExistence type="predicted"/>
<protein>
    <submittedName>
        <fullName evidence="2">Unc-79 homolog, NALCN channel complex subunit</fullName>
    </submittedName>
</protein>
<sequence>MVIYFFKFVASKIRYLQEYHNRVLHNIYPVPSGTDIANTLKYFSQTLLSILSRTGKKENQDASNLTVPMTMCLFPVPFPLTPSLRPQVSSINPTVTRSLLYSVLRDAPSERGQQSRDAQLSDYPSLDYQGLYVTLVTLLDLVPLLQHGQHDLGQSIFYTTTCLLPFLSDDILSTLPYTMISTLATFPPFLHKDIIEYLSTSFLPMAILGSSKREGVPAHVNLSASSMLMIAMQYTSNPVYHCQLLECLMKYKQEVWKDLLYVIAYGPSQVKPPAVQMLFHYWPNLKPPGAISEYRGLQYTAWNPIHCQHIECHNAINKPAVKMCIDPSLSVALGDKPPPLYLCEECKLENYKYCQTPDSHVRRAVVTCFSAGCCGRHGNRPVRYCKRCHSNHHSSEVGAAAETHLYQTSPPPINTRECGAEELVCTVEAVISLLKEAEFHAEQREHELNRRRQMGLSSSHHSLDNTDFDNKDDDKHDQRLLSQFGIWFLVSLCTPSENTPTESLARLVSMVFQWFHSTAYMMDDEVGSLVEKLKPQFVTKWLKTVCDVRFDVMVMCLLPKPMEFARVGGYWDKSCSAVTQLKEGLNRILCLIPYNVINQSVWECIMPEWLEAIRTEVPDNQLKEFREVLSKMFDTELCPLPFSLEEMFGFISCRFTGYPSSVQEQALLWLHVLSELDIVVPLQLLISMFSDGVNSVKELANQRKSRVSELAGNLAARRVSVASDPGRRVQHNMLSPFPSPFQSPFRSPIRSPFHSPFKNFGHPSGKSIDFECEDEEMNLNCFILMFDLILKQMELQDDGVTMGLENSISKDIISIINNVFQAPWGGSHTCQKDEKAVECGLCQSSILCYQLGFELLEQLAPKEEIRLVEPTDNLEDSLLYTRPEFIIGTEGEEEDKSAPKHGENPGNHTETTENAAIKNDTERKFCYQQLPVTLKLIYTILQEMSRFEEPDILFNMLNCLKILCLHGECLYIARKDHPQFLAYIQDHMLIASLWGVVKSEFSQLSSLAVPLLLHALSLPHGADIFWTIINSNFNSKDWKMRFEAVEKVAVLCRFLDIHSVTKNHLLKYSLAHAFCCFLTAVEDVNPAVATRAGLLLDTIKRPALQGLCLCLDFQFDTVVKDRPTILSKLLLLHFLKADIPALSWEFFVNRFETLSLEAQLHLDCNKEFPFPTTITAVRTNVANLSDAAMWKIKRARFARNRQKSVRSLRDSVKGPAESKRALSLPETFTTKIRQPSPENDNTIKDLLPEDAGIDHQTVHQLITVLMKFMAKDESSAESDISSAKAFNTVKRHLYVLLGYDQQEGCFMIAPQKMRVSTCFNAFIAGIAQVMDYNINLGKHLLPLVVQVLKYCTCPQLRHYFQQPPRCSLWSLKPHIRQMWLKALLVILYKYPYRDCEISKIVLHLIHITVNTLNAQYHSCKPHATAGPLYSDNSNISRYSEKEKGEIELAEYRETGALQDSILRCVREESIQKKKLRSLKQKSLDIGNADSLLFSLDEHRRKSCIDRCDLEKPPVPAAYGTHRHSDYGRSRQNSSTKAENVDTQEGLPHTESFQETKRPVIPEVRLNCMETYEVKVDSPVKSAGPKEDLDLIDLSSDSTSGPEKHSAHSTSDSDSLVFEPLPPLRIVESDEEEEATNPLNDEVSGKTAVSSPSTPINVSALSLSTTPLVQFSIEDCSKDFSYKDTSNNASAGIEEVISTSPKDQKNSSELFKPEEFQDMSSGNSLTLKQKRDLLQKSSALPEMSLDDNSELGVEEIKPSGTIPSPNVKTVLIKVPEDSEKQTESDKLDTNTESDTEQNTEQKQEGETEESEFKIQIVPRQRKQRKIAVSAIQREYLDISFNILDKLGEQKEADPAAKGLSTLEMPRESSSAPTLEAGVPETSSHSSISKQIQHGKRLCNVPVCLNPDLEGPPLRIRGATKSSLLSAPSIVSMFVPAPEEFADDQPILMTDKCHDCGAVLEEYDEETLGLAIVVLSTFIHLSPDLADFPLSNEIGRIFMMIPGNAAGVAKQFLRCVFHQLAPNGIFPQLFQSIIKDGSFLRTLATSLMDFSELSSIAALSQLLEGLNNKKNLPAGGAMLRCLENIATFMEALPMDSPSNLWTTISNQFQTFLTKLPCVLPLKCSLDSSLRIMICLLKIPTTSATRSLLEPFSKLLSFVIQNAVFTLAYLVELCGLCYRAFTKERDKFYLTRCVILELLQALKLKSPLPDLNLLLLVQFVCADAGTKLAESTILHKQMIASMPGCGTAAMECMRQYVGEVLDFIADMHTLTKLKSHMKTCSQPLHEDTFGGHLKVGLAQIAAMEITRGNHRDNKAVIRYLPWLYHPPSAMQQGPKEFIECVSHIRLLSWLLLGSLTHNVVCPNSPSSCMPIPLDAGSQIADHLIVILIGFPEQSKTSVLHMCSLFHAFIFAQLWTVYCEQTAVAPTVQNQNEFSFTAILTALEFWSRVTPSILQLMAHNKVMVEMVCLHVISLMEALQECNSTIFVKVGMPYHEYLLNDIHLSAGLQLRLQAIQSNVNHHSLRMLQGSGQMNNSSSVLRKWLQCTQFKMAQVEIQSSEAASQFYPL</sequence>
<feature type="region of interest" description="Disordered" evidence="1">
    <location>
        <begin position="1774"/>
        <end position="1812"/>
    </location>
</feature>
<feature type="region of interest" description="Disordered" evidence="1">
    <location>
        <begin position="1514"/>
        <end position="1557"/>
    </location>
</feature>
<name>A0A8C3V2R7_CATUS</name>
<accession>A0A8C3V2R7</accession>
<reference evidence="2" key="1">
    <citation type="submission" date="2020-10" db="EMBL/GenBank/DDBJ databases">
        <title>Catharus ustulatus (Swainson's thrush) genome, bCatUst1, primary haplotype v2.</title>
        <authorList>
            <person name="Delmore K."/>
            <person name="Vafadar M."/>
            <person name="Formenti G."/>
            <person name="Chow W."/>
            <person name="Pelan S."/>
            <person name="Howe K."/>
            <person name="Rhie A."/>
            <person name="Mountcastle J."/>
            <person name="Haase B."/>
            <person name="Fedrigo O."/>
            <person name="Jarvis E.D."/>
        </authorList>
    </citation>
    <scope>NUCLEOTIDE SEQUENCE [LARGE SCALE GENOMIC DNA]</scope>
</reference>
<dbReference type="Pfam" id="PF14776">
    <property type="entry name" value="UNC-79"/>
    <property type="match status" value="2"/>
</dbReference>
<feature type="region of interest" description="Disordered" evidence="1">
    <location>
        <begin position="1853"/>
        <end position="1880"/>
    </location>
</feature>
<feature type="compositionally biased region" description="Basic and acidic residues" evidence="1">
    <location>
        <begin position="1578"/>
        <end position="1588"/>
    </location>
</feature>
<reference evidence="2" key="2">
    <citation type="submission" date="2025-08" db="UniProtKB">
        <authorList>
            <consortium name="Ensembl"/>
        </authorList>
    </citation>
    <scope>IDENTIFICATION</scope>
</reference>
<evidence type="ECO:0000256" key="1">
    <source>
        <dbReference type="SAM" id="MobiDB-lite"/>
    </source>
</evidence>
<feature type="compositionally biased region" description="Polar residues" evidence="1">
    <location>
        <begin position="1646"/>
        <end position="1655"/>
    </location>
</feature>
<dbReference type="Ensembl" id="ENSCUST00005021128.1">
    <property type="protein sequence ID" value="ENSCUSP00005020375.1"/>
    <property type="gene ID" value="ENSCUSG00005012901.1"/>
</dbReference>
<feature type="region of interest" description="Disordered" evidence="1">
    <location>
        <begin position="445"/>
        <end position="472"/>
    </location>
</feature>
<gene>
    <name evidence="2" type="primary">UNC79</name>
</gene>
<dbReference type="Proteomes" id="UP000694563">
    <property type="component" value="Chromosome 6"/>
</dbReference>